<evidence type="ECO:0000256" key="1">
    <source>
        <dbReference type="ARBA" id="ARBA00023015"/>
    </source>
</evidence>
<protein>
    <recommendedName>
        <fullName evidence="4">IclR-ED domain-containing protein</fullName>
    </recommendedName>
</protein>
<name>A0A255GR47_9ACTN</name>
<dbReference type="PANTHER" id="PTHR30136">
    <property type="entry name" value="HELIX-TURN-HELIX TRANSCRIPTIONAL REGULATOR, ICLR FAMILY"/>
    <property type="match status" value="1"/>
</dbReference>
<dbReference type="InterPro" id="IPR036388">
    <property type="entry name" value="WH-like_DNA-bd_sf"/>
</dbReference>
<dbReference type="InterPro" id="IPR014757">
    <property type="entry name" value="Tscrpt_reg_IclR_C"/>
</dbReference>
<dbReference type="SUPFAM" id="SSF55781">
    <property type="entry name" value="GAF domain-like"/>
    <property type="match status" value="1"/>
</dbReference>
<keyword evidence="1" id="KW-0805">Transcription regulation</keyword>
<dbReference type="AlphaFoldDB" id="A0A255GR47"/>
<dbReference type="InterPro" id="IPR005471">
    <property type="entry name" value="Tscrpt_reg_IclR_N"/>
</dbReference>
<keyword evidence="3" id="KW-0804">Transcription</keyword>
<dbReference type="EMBL" id="NMVO01000001">
    <property type="protein sequence ID" value="OYO17882.1"/>
    <property type="molecule type" value="Genomic_DNA"/>
</dbReference>
<gene>
    <name evidence="5" type="ORF">CGZ94_03185</name>
</gene>
<dbReference type="InterPro" id="IPR050707">
    <property type="entry name" value="HTH_MetabolicPath_Reg"/>
</dbReference>
<evidence type="ECO:0000259" key="4">
    <source>
        <dbReference type="PROSITE" id="PS51078"/>
    </source>
</evidence>
<dbReference type="PANTHER" id="PTHR30136:SF35">
    <property type="entry name" value="HTH-TYPE TRANSCRIPTIONAL REGULATOR RV1719"/>
    <property type="match status" value="1"/>
</dbReference>
<dbReference type="Proteomes" id="UP000215896">
    <property type="component" value="Unassembled WGS sequence"/>
</dbReference>
<feature type="domain" description="IclR-ED" evidence="4">
    <location>
        <begin position="72"/>
        <end position="215"/>
    </location>
</feature>
<accession>A0A255GR47</accession>
<organism evidence="5 6">
    <name type="scientific">Enemella evansiae</name>
    <dbReference type="NCBI Taxonomy" id="2016499"/>
    <lineage>
        <taxon>Bacteria</taxon>
        <taxon>Bacillati</taxon>
        <taxon>Actinomycetota</taxon>
        <taxon>Actinomycetes</taxon>
        <taxon>Propionibacteriales</taxon>
        <taxon>Propionibacteriaceae</taxon>
        <taxon>Enemella</taxon>
    </lineage>
</organism>
<dbReference type="GO" id="GO:0045892">
    <property type="term" value="P:negative regulation of DNA-templated transcription"/>
    <property type="evidence" value="ECO:0007669"/>
    <property type="project" value="TreeGrafter"/>
</dbReference>
<dbReference type="PROSITE" id="PS51078">
    <property type="entry name" value="ICLR_ED"/>
    <property type="match status" value="1"/>
</dbReference>
<dbReference type="InterPro" id="IPR029016">
    <property type="entry name" value="GAF-like_dom_sf"/>
</dbReference>
<proteinExistence type="predicted"/>
<dbReference type="GO" id="GO:0003677">
    <property type="term" value="F:DNA binding"/>
    <property type="evidence" value="ECO:0007669"/>
    <property type="project" value="UniProtKB-KW"/>
</dbReference>
<dbReference type="Gene3D" id="3.30.450.40">
    <property type="match status" value="2"/>
</dbReference>
<dbReference type="GO" id="GO:0003700">
    <property type="term" value="F:DNA-binding transcription factor activity"/>
    <property type="evidence" value="ECO:0007669"/>
    <property type="project" value="TreeGrafter"/>
</dbReference>
<dbReference type="Gene3D" id="1.10.10.10">
    <property type="entry name" value="Winged helix-like DNA-binding domain superfamily/Winged helix DNA-binding domain"/>
    <property type="match status" value="1"/>
</dbReference>
<evidence type="ECO:0000256" key="2">
    <source>
        <dbReference type="ARBA" id="ARBA00023125"/>
    </source>
</evidence>
<dbReference type="InterPro" id="IPR036390">
    <property type="entry name" value="WH_DNA-bd_sf"/>
</dbReference>
<sequence length="215" mass="21645">MGGGGVSDQLVTPVLRALDLLDWLAAGGNTDNLSEASRETGISRATLGRLLDTFHTAGVLAPSPAGTRFGGRMLRLAAAVIGDGDLTGAAAVTLPSVAADLGLSTYLVILDGEDAVYLQQHLPDAPLVSNIGVGSRVPAVQVAPGRILLGMAEEVAWSRSGLESGVGAAAIGIRHRGEFVGAISVAGPQAGVDAVADRIEPVLLVAAQDISARLG</sequence>
<evidence type="ECO:0000313" key="6">
    <source>
        <dbReference type="Proteomes" id="UP000215896"/>
    </source>
</evidence>
<keyword evidence="6" id="KW-1185">Reference proteome</keyword>
<comment type="caution">
    <text evidence="5">The sequence shown here is derived from an EMBL/GenBank/DDBJ whole genome shotgun (WGS) entry which is preliminary data.</text>
</comment>
<dbReference type="Pfam" id="PF09339">
    <property type="entry name" value="HTH_IclR"/>
    <property type="match status" value="1"/>
</dbReference>
<keyword evidence="2" id="KW-0238">DNA-binding</keyword>
<evidence type="ECO:0000256" key="3">
    <source>
        <dbReference type="ARBA" id="ARBA00023163"/>
    </source>
</evidence>
<dbReference type="OrthoDB" id="3734039at2"/>
<evidence type="ECO:0000313" key="5">
    <source>
        <dbReference type="EMBL" id="OYO17882.1"/>
    </source>
</evidence>
<dbReference type="SMART" id="SM00346">
    <property type="entry name" value="HTH_ICLR"/>
    <property type="match status" value="1"/>
</dbReference>
<reference evidence="5 6" key="1">
    <citation type="submission" date="2017-07" db="EMBL/GenBank/DDBJ databases">
        <title>Draft whole genome sequences of clinical Proprionibacteriaceae strains.</title>
        <authorList>
            <person name="Bernier A.-M."/>
            <person name="Bernard K."/>
            <person name="Domingo M.-C."/>
        </authorList>
    </citation>
    <scope>NUCLEOTIDE SEQUENCE [LARGE SCALE GENOMIC DNA]</scope>
    <source>
        <strain evidence="5 6">NML 030167</strain>
    </source>
</reference>
<dbReference type="SUPFAM" id="SSF46785">
    <property type="entry name" value="Winged helix' DNA-binding domain"/>
    <property type="match status" value="1"/>
</dbReference>